<gene>
    <name evidence="1" type="ORF">S06H3_20346</name>
</gene>
<dbReference type="Pfam" id="PF09754">
    <property type="entry name" value="PAC2"/>
    <property type="match status" value="1"/>
</dbReference>
<reference evidence="1" key="1">
    <citation type="journal article" date="2014" name="Front. Microbiol.">
        <title>High frequency of phylogenetically diverse reductive dehalogenase-homologous genes in deep subseafloor sedimentary metagenomes.</title>
        <authorList>
            <person name="Kawai M."/>
            <person name="Futagami T."/>
            <person name="Toyoda A."/>
            <person name="Takaki Y."/>
            <person name="Nishi S."/>
            <person name="Hori S."/>
            <person name="Arai W."/>
            <person name="Tsubouchi T."/>
            <person name="Morono Y."/>
            <person name="Uchiyama I."/>
            <person name="Ito T."/>
            <person name="Fujiyama A."/>
            <person name="Inagaki F."/>
            <person name="Takami H."/>
        </authorList>
    </citation>
    <scope>NUCLEOTIDE SEQUENCE</scope>
    <source>
        <strain evidence="1">Expedition CK06-06</strain>
    </source>
</reference>
<dbReference type="SUPFAM" id="SSF159659">
    <property type="entry name" value="Cgl1923-like"/>
    <property type="match status" value="1"/>
</dbReference>
<protein>
    <recommendedName>
        <fullName evidence="2">PAC2 family protein</fullName>
    </recommendedName>
</protein>
<comment type="caution">
    <text evidence="1">The sequence shown here is derived from an EMBL/GenBank/DDBJ whole genome shotgun (WGS) entry which is preliminary data.</text>
</comment>
<dbReference type="EMBL" id="BARV01010527">
    <property type="protein sequence ID" value="GAI13417.1"/>
    <property type="molecule type" value="Genomic_DNA"/>
</dbReference>
<dbReference type="InterPro" id="IPR019151">
    <property type="entry name" value="Proteasome_assmbl_chaperone_2"/>
</dbReference>
<accession>X1L237</accession>
<organism evidence="1">
    <name type="scientific">marine sediment metagenome</name>
    <dbReference type="NCBI Taxonomy" id="412755"/>
    <lineage>
        <taxon>unclassified sequences</taxon>
        <taxon>metagenomes</taxon>
        <taxon>ecological metagenomes</taxon>
    </lineage>
</organism>
<feature type="non-terminal residue" evidence="1">
    <location>
        <position position="1"/>
    </location>
</feature>
<dbReference type="AlphaFoldDB" id="X1L237"/>
<evidence type="ECO:0000313" key="1">
    <source>
        <dbReference type="EMBL" id="GAI13417.1"/>
    </source>
</evidence>
<evidence type="ECO:0008006" key="2">
    <source>
        <dbReference type="Google" id="ProtNLM"/>
    </source>
</evidence>
<dbReference type="InterPro" id="IPR038389">
    <property type="entry name" value="PSMG2_sf"/>
</dbReference>
<name>X1L237_9ZZZZ</name>
<proteinExistence type="predicted"/>
<sequence>KIAEIKPSGFFLLGGTAFKDNLIQAPQSKFCACQKSDLLIFQSKEPKYEWYNFLNGLLDFAQHYCHIKELYTISARPSLSAHTTPRGILAVYNQPEFQKALQGYGLEDMTWEGPPAISSYLLWLAKGRDIPGVSLWPEIPFYLAAGEDPMAIKLTLSFLDSRFSLGVDLGEFDSDIGNQNEKIAQLREEDAEINEYINRLESGLSLNEEEQVRLARGVYEILEPDSQ</sequence>
<dbReference type="Gene3D" id="3.40.50.10900">
    <property type="entry name" value="PAC-like subunit"/>
    <property type="match status" value="1"/>
</dbReference>